<proteinExistence type="predicted"/>
<feature type="compositionally biased region" description="Polar residues" evidence="1">
    <location>
        <begin position="75"/>
        <end position="88"/>
    </location>
</feature>
<organism evidence="2">
    <name type="scientific">Arundo donax</name>
    <name type="common">Giant reed</name>
    <name type="synonym">Donax arundinaceus</name>
    <dbReference type="NCBI Taxonomy" id="35708"/>
    <lineage>
        <taxon>Eukaryota</taxon>
        <taxon>Viridiplantae</taxon>
        <taxon>Streptophyta</taxon>
        <taxon>Embryophyta</taxon>
        <taxon>Tracheophyta</taxon>
        <taxon>Spermatophyta</taxon>
        <taxon>Magnoliopsida</taxon>
        <taxon>Liliopsida</taxon>
        <taxon>Poales</taxon>
        <taxon>Poaceae</taxon>
        <taxon>PACMAD clade</taxon>
        <taxon>Arundinoideae</taxon>
        <taxon>Arundineae</taxon>
        <taxon>Arundo</taxon>
    </lineage>
</organism>
<feature type="region of interest" description="Disordered" evidence="1">
    <location>
        <begin position="1"/>
        <end position="24"/>
    </location>
</feature>
<sequence>MLGPLWPRRTLTPPLPSPPSPARLRRLVPTALGELTKVATEIWATAAARGRGAGSEEGGEEAEQRGGGRRRSGRPTSSGWQQDASSEPWQCGFGRRAG</sequence>
<reference evidence="2" key="1">
    <citation type="submission" date="2014-09" db="EMBL/GenBank/DDBJ databases">
        <authorList>
            <person name="Magalhaes I.L.F."/>
            <person name="Oliveira U."/>
            <person name="Santos F.R."/>
            <person name="Vidigal T.H.D.A."/>
            <person name="Brescovit A.D."/>
            <person name="Santos A.J."/>
        </authorList>
    </citation>
    <scope>NUCLEOTIDE SEQUENCE</scope>
    <source>
        <tissue evidence="2">Shoot tissue taken approximately 20 cm above the soil surface</tissue>
    </source>
</reference>
<evidence type="ECO:0000256" key="1">
    <source>
        <dbReference type="SAM" id="MobiDB-lite"/>
    </source>
</evidence>
<accession>A0A0A9DEZ4</accession>
<reference evidence="2" key="2">
    <citation type="journal article" date="2015" name="Data Brief">
        <title>Shoot transcriptome of the giant reed, Arundo donax.</title>
        <authorList>
            <person name="Barrero R.A."/>
            <person name="Guerrero F.D."/>
            <person name="Moolhuijzen P."/>
            <person name="Goolsby J.A."/>
            <person name="Tidwell J."/>
            <person name="Bellgard S.E."/>
            <person name="Bellgard M.I."/>
        </authorList>
    </citation>
    <scope>NUCLEOTIDE SEQUENCE</scope>
    <source>
        <tissue evidence="2">Shoot tissue taken approximately 20 cm above the soil surface</tissue>
    </source>
</reference>
<evidence type="ECO:0000313" key="2">
    <source>
        <dbReference type="EMBL" id="JAD86411.1"/>
    </source>
</evidence>
<protein>
    <submittedName>
        <fullName evidence="2">Uncharacterized protein</fullName>
    </submittedName>
</protein>
<feature type="compositionally biased region" description="Low complexity" evidence="1">
    <location>
        <begin position="1"/>
        <end position="12"/>
    </location>
</feature>
<dbReference type="EMBL" id="GBRH01211484">
    <property type="protein sequence ID" value="JAD86411.1"/>
    <property type="molecule type" value="Transcribed_RNA"/>
</dbReference>
<feature type="region of interest" description="Disordered" evidence="1">
    <location>
        <begin position="48"/>
        <end position="98"/>
    </location>
</feature>
<dbReference type="AlphaFoldDB" id="A0A0A9DEZ4"/>
<name>A0A0A9DEZ4_ARUDO</name>